<dbReference type="SUPFAM" id="SSF52172">
    <property type="entry name" value="CheY-like"/>
    <property type="match status" value="1"/>
</dbReference>
<dbReference type="Gene3D" id="3.40.50.2300">
    <property type="match status" value="1"/>
</dbReference>
<keyword evidence="2" id="KW-1185">Reference proteome</keyword>
<sequence length="128" mass="14399">MPLIPSETPTKNILHICSRETLRPLRDQILRLSGFEVDSTLSTAEGLTLFWAKQYDLVLIDVEGEDKVKAAESLCSEIKTDQPEQVVAFVCNWRVAVLTDCPDEILRTEFDPHRFVSGVRTILSHTGS</sequence>
<gene>
    <name evidence="1" type="ORF">SAMN05444167_2180</name>
</gene>
<dbReference type="Proteomes" id="UP000182427">
    <property type="component" value="Chromosome I"/>
</dbReference>
<name>A0A1G7KGN0_9BACT</name>
<accession>A0A1G7KGN0</accession>
<dbReference type="InterPro" id="IPR011006">
    <property type="entry name" value="CheY-like_superfamily"/>
</dbReference>
<dbReference type="RefSeq" id="WP_083345154.1">
    <property type="nucleotide sequence ID" value="NZ_LT629690.1"/>
</dbReference>
<dbReference type="OrthoDB" id="121327at2"/>
<protein>
    <recommendedName>
        <fullName evidence="3">Response regulatory domain-containing protein</fullName>
    </recommendedName>
</protein>
<evidence type="ECO:0000313" key="2">
    <source>
        <dbReference type="Proteomes" id="UP000182427"/>
    </source>
</evidence>
<dbReference type="EMBL" id="LT629690">
    <property type="protein sequence ID" value="SDF36403.1"/>
    <property type="molecule type" value="Genomic_DNA"/>
</dbReference>
<evidence type="ECO:0008006" key="3">
    <source>
        <dbReference type="Google" id="ProtNLM"/>
    </source>
</evidence>
<reference evidence="1 2" key="1">
    <citation type="submission" date="2016-10" db="EMBL/GenBank/DDBJ databases">
        <authorList>
            <person name="de Groot N.N."/>
        </authorList>
    </citation>
    <scope>NUCLEOTIDE SEQUENCE [LARGE SCALE GENOMIC DNA]</scope>
    <source>
        <strain evidence="1 2">GAS232</strain>
    </source>
</reference>
<dbReference type="AlphaFoldDB" id="A0A1G7KGN0"/>
<proteinExistence type="predicted"/>
<evidence type="ECO:0000313" key="1">
    <source>
        <dbReference type="EMBL" id="SDF36403.1"/>
    </source>
</evidence>
<organism evidence="1 2">
    <name type="scientific">Terriglobus roseus</name>
    <dbReference type="NCBI Taxonomy" id="392734"/>
    <lineage>
        <taxon>Bacteria</taxon>
        <taxon>Pseudomonadati</taxon>
        <taxon>Acidobacteriota</taxon>
        <taxon>Terriglobia</taxon>
        <taxon>Terriglobales</taxon>
        <taxon>Acidobacteriaceae</taxon>
        <taxon>Terriglobus</taxon>
    </lineage>
</organism>